<feature type="region of interest" description="Disordered" evidence="1">
    <location>
        <begin position="100"/>
        <end position="125"/>
    </location>
</feature>
<accession>A0A6J4QS39</accession>
<proteinExistence type="predicted"/>
<feature type="region of interest" description="Disordered" evidence="1">
    <location>
        <begin position="1"/>
        <end position="86"/>
    </location>
</feature>
<dbReference type="AlphaFoldDB" id="A0A6J4QS39"/>
<evidence type="ECO:0000256" key="1">
    <source>
        <dbReference type="SAM" id="MobiDB-lite"/>
    </source>
</evidence>
<protein>
    <submittedName>
        <fullName evidence="2">Glycine cleavage system H protein</fullName>
    </submittedName>
</protein>
<feature type="non-terminal residue" evidence="2">
    <location>
        <position position="1"/>
    </location>
</feature>
<feature type="non-terminal residue" evidence="2">
    <location>
        <position position="125"/>
    </location>
</feature>
<gene>
    <name evidence="2" type="ORF">AVDCRST_MAG80-2046</name>
</gene>
<name>A0A6J4QS39_9ACTN</name>
<evidence type="ECO:0000313" key="2">
    <source>
        <dbReference type="EMBL" id="CAA9448875.1"/>
    </source>
</evidence>
<organism evidence="2">
    <name type="scientific">uncultured Rubrobacteraceae bacterium</name>
    <dbReference type="NCBI Taxonomy" id="349277"/>
    <lineage>
        <taxon>Bacteria</taxon>
        <taxon>Bacillati</taxon>
        <taxon>Actinomycetota</taxon>
        <taxon>Rubrobacteria</taxon>
        <taxon>Rubrobacterales</taxon>
        <taxon>Rubrobacteraceae</taxon>
        <taxon>environmental samples</taxon>
    </lineage>
</organism>
<reference evidence="2" key="1">
    <citation type="submission" date="2020-02" db="EMBL/GenBank/DDBJ databases">
        <authorList>
            <person name="Meier V. D."/>
        </authorList>
    </citation>
    <scope>NUCLEOTIDE SEQUENCE</scope>
    <source>
        <strain evidence="2">AVDCRST_MAG80</strain>
    </source>
</reference>
<feature type="compositionally biased region" description="Basic residues" evidence="1">
    <location>
        <begin position="19"/>
        <end position="60"/>
    </location>
</feature>
<sequence>GRTRGAPVHQDPRVGEARGRRRDRRHHRARPGRARRRRLYRVARKGSHVRGGQRLRHRRVGQGGLGPVRAGWRRDRRGQRGVERCSGEDKRGALWGWLDHTHPRFGGGGPPIGRGLREASGGGRV</sequence>
<dbReference type="EMBL" id="CADCVC010000178">
    <property type="protein sequence ID" value="CAA9448875.1"/>
    <property type="molecule type" value="Genomic_DNA"/>
</dbReference>